<dbReference type="AlphaFoldDB" id="A0A0G0E262"/>
<gene>
    <name evidence="1" type="ORF">UR54_C0001G0027</name>
</gene>
<dbReference type="EMBL" id="LBPP01000001">
    <property type="protein sequence ID" value="KKP61487.1"/>
    <property type="molecule type" value="Genomic_DNA"/>
</dbReference>
<sequence length="117" mass="13111">MELLDGRLQTKLAFTGWYEAVVHMCDGAEIPIEERAVLTVGQPVTGDSPSVVSTYAEHLMERHLNLHKVVKTEPCTPKVDPVSAIFKNQIGRLVRVDVDVVACSEQWRHILPLRPNL</sequence>
<evidence type="ECO:0000313" key="2">
    <source>
        <dbReference type="Proteomes" id="UP000034688"/>
    </source>
</evidence>
<organism evidence="1 2">
    <name type="scientific">Candidatus Roizmanbacteria bacterium GW2011_GWA2_34_18</name>
    <dbReference type="NCBI Taxonomy" id="1618477"/>
    <lineage>
        <taxon>Bacteria</taxon>
        <taxon>Candidatus Roizmaniibacteriota</taxon>
    </lineage>
</organism>
<evidence type="ECO:0000313" key="1">
    <source>
        <dbReference type="EMBL" id="KKP61487.1"/>
    </source>
</evidence>
<comment type="caution">
    <text evidence="1">The sequence shown here is derived from an EMBL/GenBank/DDBJ whole genome shotgun (WGS) entry which is preliminary data.</text>
</comment>
<name>A0A0G0E262_9BACT</name>
<accession>A0A0G0E262</accession>
<dbReference type="Proteomes" id="UP000034688">
    <property type="component" value="Unassembled WGS sequence"/>
</dbReference>
<dbReference type="STRING" id="1618477.UR54_C0001G0027"/>
<protein>
    <submittedName>
        <fullName evidence="1">Uncharacterized protein</fullName>
    </submittedName>
</protein>
<reference evidence="1 2" key="1">
    <citation type="journal article" date="2015" name="Nature">
        <title>rRNA introns, odd ribosomes, and small enigmatic genomes across a large radiation of phyla.</title>
        <authorList>
            <person name="Brown C.T."/>
            <person name="Hug L.A."/>
            <person name="Thomas B.C."/>
            <person name="Sharon I."/>
            <person name="Castelle C.J."/>
            <person name="Singh A."/>
            <person name="Wilkins M.J."/>
            <person name="Williams K.H."/>
            <person name="Banfield J.F."/>
        </authorList>
    </citation>
    <scope>NUCLEOTIDE SEQUENCE [LARGE SCALE GENOMIC DNA]</scope>
</reference>
<proteinExistence type="predicted"/>